<dbReference type="AlphaFoldDB" id="A0A7I8IEM3"/>
<dbReference type="Pfam" id="PF00067">
    <property type="entry name" value="p450"/>
    <property type="match status" value="1"/>
</dbReference>
<evidence type="ECO:0000313" key="6">
    <source>
        <dbReference type="EMBL" id="CAA2616570.1"/>
    </source>
</evidence>
<dbReference type="PANTHER" id="PTHR24296">
    <property type="entry name" value="CYTOCHROME P450"/>
    <property type="match status" value="1"/>
</dbReference>
<evidence type="ECO:0000256" key="3">
    <source>
        <dbReference type="ARBA" id="ARBA00023002"/>
    </source>
</evidence>
<feature type="binding site" description="axial binding residue" evidence="5">
    <location>
        <position position="495"/>
    </location>
    <ligand>
        <name>heme</name>
        <dbReference type="ChEBI" id="CHEBI:30413"/>
    </ligand>
    <ligandPart>
        <name>Fe</name>
        <dbReference type="ChEBI" id="CHEBI:18248"/>
    </ligandPart>
</feature>
<dbReference type="EMBL" id="LR743589">
    <property type="protein sequence ID" value="CAA2616570.1"/>
    <property type="molecule type" value="Genomic_DNA"/>
</dbReference>
<name>A0A7I8IEM3_SPIIN</name>
<dbReference type="GO" id="GO:0004497">
    <property type="term" value="F:monooxygenase activity"/>
    <property type="evidence" value="ECO:0007669"/>
    <property type="project" value="InterPro"/>
</dbReference>
<dbReference type="InterPro" id="IPR001128">
    <property type="entry name" value="Cyt_P450"/>
</dbReference>
<proteinExistence type="inferred from homology"/>
<dbReference type="EMBL" id="CACRZD030000002">
    <property type="protein sequence ID" value="CAA6656248.1"/>
    <property type="molecule type" value="Genomic_DNA"/>
</dbReference>
<dbReference type="InterPro" id="IPR002401">
    <property type="entry name" value="Cyt_P450_E_grp-I"/>
</dbReference>
<gene>
    <name evidence="6" type="ORF">SI7747_02002788</name>
</gene>
<protein>
    <submittedName>
        <fullName evidence="6">Uncharacterized protein</fullName>
    </submittedName>
</protein>
<comment type="cofactor">
    <cofactor evidence="5">
        <name>heme</name>
        <dbReference type="ChEBI" id="CHEBI:30413"/>
    </cofactor>
</comment>
<sequence>MSEGHRRISSSVIYHVKTIREEAGKDFLSNHSALFPLPRRLAAKQGGAAHGGYPVQPSCLAATSIALLVGGLLWLRVLLRPGRLGRKKKRYAPLVCSFLNQIINFRRIHDYLTDKARRFKCFRILHPGRSYVYLTDPRDVEYILSTNFANYGKGSYNNNILEDLLGDGIFAVDGDQWRHQRKLASFEFSTRNLRDYSSNTFKHNAGRLAQVISEAASSNRPVDIQDLLMRSTMDSIFKVGFGVEIDALRGTNEEGARFSKAFDDASEQVTWRYADVMWKIKRVLNVGAEAALRRNIRVIDNSVYKIIDQKIEQLSHETVDSMRKDDLLSRFLGEREKEPDKISRKYLRDIILNFMIAGKDTTASTLSWFFYMMCKHPNVQEKVAEEIDEATKGSSPGLSMEEFTENLGFVDDLPYLHAALNETMRFYPAVPQDPKTCFSDDTLPNGFDVKAGDIVDLWGDDAEDFQPERWLDDGGNLRHESPFKFTAFQAGPRVCLGREFAYRQMKIFAAVLLHFFAFEMTDDGKDVSYRTMLTLQTQGLRLRAFPRQI</sequence>
<dbReference type="CDD" id="cd11064">
    <property type="entry name" value="CYP86A"/>
    <property type="match status" value="1"/>
</dbReference>
<keyword evidence="4 5" id="KW-0408">Iron</keyword>
<dbReference type="Gene3D" id="1.10.630.10">
    <property type="entry name" value="Cytochrome P450"/>
    <property type="match status" value="1"/>
</dbReference>
<dbReference type="InterPro" id="IPR036396">
    <property type="entry name" value="Cyt_P450_sf"/>
</dbReference>
<evidence type="ECO:0000256" key="1">
    <source>
        <dbReference type="ARBA" id="ARBA00010617"/>
    </source>
</evidence>
<evidence type="ECO:0000256" key="4">
    <source>
        <dbReference type="ARBA" id="ARBA00023004"/>
    </source>
</evidence>
<comment type="similarity">
    <text evidence="1">Belongs to the cytochrome P450 family.</text>
</comment>
<organism evidence="6">
    <name type="scientific">Spirodela intermedia</name>
    <name type="common">Intermediate duckweed</name>
    <dbReference type="NCBI Taxonomy" id="51605"/>
    <lineage>
        <taxon>Eukaryota</taxon>
        <taxon>Viridiplantae</taxon>
        <taxon>Streptophyta</taxon>
        <taxon>Embryophyta</taxon>
        <taxon>Tracheophyta</taxon>
        <taxon>Spermatophyta</taxon>
        <taxon>Magnoliopsida</taxon>
        <taxon>Liliopsida</taxon>
        <taxon>Araceae</taxon>
        <taxon>Lemnoideae</taxon>
        <taxon>Spirodela</taxon>
    </lineage>
</organism>
<keyword evidence="5" id="KW-0349">Heme</keyword>
<dbReference type="GO" id="GO:0016705">
    <property type="term" value="F:oxidoreductase activity, acting on paired donors, with incorporation or reduction of molecular oxygen"/>
    <property type="evidence" value="ECO:0007669"/>
    <property type="project" value="InterPro"/>
</dbReference>
<dbReference type="Proteomes" id="UP001189122">
    <property type="component" value="Unassembled WGS sequence"/>
</dbReference>
<dbReference type="GO" id="GO:0020037">
    <property type="term" value="F:heme binding"/>
    <property type="evidence" value="ECO:0007669"/>
    <property type="project" value="InterPro"/>
</dbReference>
<keyword evidence="3" id="KW-0560">Oxidoreductase</keyword>
<evidence type="ECO:0000256" key="2">
    <source>
        <dbReference type="ARBA" id="ARBA00022723"/>
    </source>
</evidence>
<keyword evidence="2 5" id="KW-0479">Metal-binding</keyword>
<keyword evidence="7" id="KW-1185">Reference proteome</keyword>
<dbReference type="GO" id="GO:0005506">
    <property type="term" value="F:iron ion binding"/>
    <property type="evidence" value="ECO:0007669"/>
    <property type="project" value="InterPro"/>
</dbReference>
<evidence type="ECO:0000256" key="5">
    <source>
        <dbReference type="PIRSR" id="PIRSR602401-1"/>
    </source>
</evidence>
<accession>A0A7I8IEM3</accession>
<evidence type="ECO:0000313" key="7">
    <source>
        <dbReference type="Proteomes" id="UP001189122"/>
    </source>
</evidence>
<reference evidence="6 7" key="1">
    <citation type="submission" date="2019-12" db="EMBL/GenBank/DDBJ databases">
        <authorList>
            <person name="Scholz U."/>
            <person name="Mascher M."/>
            <person name="Fiebig A."/>
        </authorList>
    </citation>
    <scope>NUCLEOTIDE SEQUENCE</scope>
</reference>
<dbReference type="PRINTS" id="PR00463">
    <property type="entry name" value="EP450I"/>
</dbReference>
<dbReference type="PRINTS" id="PR00385">
    <property type="entry name" value="P450"/>
</dbReference>
<dbReference type="SUPFAM" id="SSF48264">
    <property type="entry name" value="Cytochrome P450"/>
    <property type="match status" value="1"/>
</dbReference>